<dbReference type="GeneTree" id="ENSGT00960000187359"/>
<organism evidence="1 2">
    <name type="scientific">Laticauda laticaudata</name>
    <name type="common">Blue-ringed sea krait</name>
    <name type="synonym">Blue-lipped sea krait</name>
    <dbReference type="NCBI Taxonomy" id="8630"/>
    <lineage>
        <taxon>Eukaryota</taxon>
        <taxon>Metazoa</taxon>
        <taxon>Chordata</taxon>
        <taxon>Craniata</taxon>
        <taxon>Vertebrata</taxon>
        <taxon>Euteleostomi</taxon>
        <taxon>Lepidosauria</taxon>
        <taxon>Squamata</taxon>
        <taxon>Bifurcata</taxon>
        <taxon>Unidentata</taxon>
        <taxon>Episquamata</taxon>
        <taxon>Toxicofera</taxon>
        <taxon>Serpentes</taxon>
        <taxon>Colubroidea</taxon>
        <taxon>Elapidae</taxon>
        <taxon>Laticaudinae</taxon>
        <taxon>Laticauda</taxon>
    </lineage>
</organism>
<evidence type="ECO:0000313" key="1">
    <source>
        <dbReference type="Ensembl" id="ENSLLTP00000019208.1"/>
    </source>
</evidence>
<keyword evidence="2" id="KW-1185">Reference proteome</keyword>
<name>A0A8C5SIT9_LATLA</name>
<evidence type="ECO:0000313" key="2">
    <source>
        <dbReference type="Proteomes" id="UP000694406"/>
    </source>
</evidence>
<accession>A0A8C5SIT9</accession>
<reference evidence="1" key="2">
    <citation type="submission" date="2025-09" db="UniProtKB">
        <authorList>
            <consortium name="Ensembl"/>
        </authorList>
    </citation>
    <scope>IDENTIFICATION</scope>
</reference>
<sequence length="88" mass="10945">MIIQGIQKTEKRTENIEYAMRNKFPREIHIRFTKKIIKTQILQVARKKTLKFKDKEIVVLKQLPRRDMRREYLFLNKEYNFGRTNLYR</sequence>
<protein>
    <submittedName>
        <fullName evidence="1">Uncharacterized protein</fullName>
    </submittedName>
</protein>
<reference evidence="1" key="1">
    <citation type="submission" date="2025-08" db="UniProtKB">
        <authorList>
            <consortium name="Ensembl"/>
        </authorList>
    </citation>
    <scope>IDENTIFICATION</scope>
</reference>
<dbReference type="Proteomes" id="UP000694406">
    <property type="component" value="Unplaced"/>
</dbReference>
<proteinExistence type="predicted"/>
<dbReference type="Ensembl" id="ENSLLTT00000019915.1">
    <property type="protein sequence ID" value="ENSLLTP00000019208.1"/>
    <property type="gene ID" value="ENSLLTG00000014471.1"/>
</dbReference>
<dbReference type="AlphaFoldDB" id="A0A8C5SIT9"/>